<evidence type="ECO:0000256" key="1">
    <source>
        <dbReference type="SAM" id="SignalP"/>
    </source>
</evidence>
<accession>A0ABY7Z150</accession>
<evidence type="ECO:0000313" key="3">
    <source>
        <dbReference type="Proteomes" id="UP001222118"/>
    </source>
</evidence>
<proteinExistence type="predicted"/>
<dbReference type="PROSITE" id="PS51257">
    <property type="entry name" value="PROKAR_LIPOPROTEIN"/>
    <property type="match status" value="1"/>
</dbReference>
<dbReference type="RefSeq" id="WP_282212901.1">
    <property type="nucleotide sequence ID" value="NZ_CP118247.1"/>
</dbReference>
<feature type="signal peptide" evidence="1">
    <location>
        <begin position="1"/>
        <end position="24"/>
    </location>
</feature>
<dbReference type="EMBL" id="CP118247">
    <property type="protein sequence ID" value="WDR07388.1"/>
    <property type="molecule type" value="Genomic_DNA"/>
</dbReference>
<evidence type="ECO:0000313" key="2">
    <source>
        <dbReference type="EMBL" id="WDR07388.1"/>
    </source>
</evidence>
<evidence type="ECO:0008006" key="4">
    <source>
        <dbReference type="Google" id="ProtNLM"/>
    </source>
</evidence>
<dbReference type="Proteomes" id="UP001222118">
    <property type="component" value="Chromosome"/>
</dbReference>
<keyword evidence="3" id="KW-1185">Reference proteome</keyword>
<dbReference type="Gene3D" id="3.30.160.150">
    <property type="entry name" value="Lipoprotein like domain"/>
    <property type="match status" value="1"/>
</dbReference>
<keyword evidence="1" id="KW-0732">Signal</keyword>
<reference evidence="2 3" key="1">
    <citation type="submission" date="2023-02" db="EMBL/GenBank/DDBJ databases">
        <title>Devosia chondri sp. nov., isolated from the phycosphere of marine algae.</title>
        <authorList>
            <person name="Kim J.M."/>
            <person name="Lee J.K."/>
            <person name="Choi B.J."/>
            <person name="Bayburt H."/>
            <person name="Jeon C.O."/>
        </authorList>
    </citation>
    <scope>NUCLEOTIDE SEQUENCE [LARGE SCALE GENOMIC DNA]</scope>
    <source>
        <strain evidence="2 3">G2-5</strain>
    </source>
</reference>
<sequence>MLSSKQLIKSGLLIAVLLAVPALAGCTFAPVYSGKLAERPNIPLAYAKPDNRMEQIINQQLALRLGASDVLTAPLAKVVANSSVRARSISQTVNPYRVYEVTVTATLNIEARDGSESEPLTFTRAATAQFNSNSQVLADTEAQIEARERAAKAVAESLRLAVLASLSRR</sequence>
<name>A0ABY7Z150_9HYPH</name>
<feature type="chain" id="PRO_5046998579" description="LPS-assembly lipoprotein" evidence="1">
    <location>
        <begin position="25"/>
        <end position="169"/>
    </location>
</feature>
<gene>
    <name evidence="2" type="ORF">PSQ90_08210</name>
</gene>
<organism evidence="2 3">
    <name type="scientific">Devosia rhodophyticola</name>
    <dbReference type="NCBI Taxonomy" id="3026423"/>
    <lineage>
        <taxon>Bacteria</taxon>
        <taxon>Pseudomonadati</taxon>
        <taxon>Pseudomonadota</taxon>
        <taxon>Alphaproteobacteria</taxon>
        <taxon>Hyphomicrobiales</taxon>
        <taxon>Devosiaceae</taxon>
        <taxon>Devosia</taxon>
    </lineage>
</organism>
<protein>
    <recommendedName>
        <fullName evidence="4">LPS-assembly lipoprotein</fullName>
    </recommendedName>
</protein>